<dbReference type="Gene3D" id="3.30.160.60">
    <property type="entry name" value="Classic Zinc Finger"/>
    <property type="match status" value="4"/>
</dbReference>
<feature type="domain" description="C2H2-type" evidence="6">
    <location>
        <begin position="215"/>
        <end position="242"/>
    </location>
</feature>
<dbReference type="PROSITE" id="PS00028">
    <property type="entry name" value="ZINC_FINGER_C2H2_1"/>
    <property type="match status" value="1"/>
</dbReference>
<evidence type="ECO:0000256" key="5">
    <source>
        <dbReference type="PROSITE-ProRule" id="PRU00042"/>
    </source>
</evidence>
<name>A0ABQ8RVF7_PERAM</name>
<evidence type="ECO:0000256" key="1">
    <source>
        <dbReference type="ARBA" id="ARBA00022723"/>
    </source>
</evidence>
<evidence type="ECO:0000256" key="3">
    <source>
        <dbReference type="ARBA" id="ARBA00022771"/>
    </source>
</evidence>
<evidence type="ECO:0000313" key="8">
    <source>
        <dbReference type="Proteomes" id="UP001148838"/>
    </source>
</evidence>
<evidence type="ECO:0000259" key="6">
    <source>
        <dbReference type="PROSITE" id="PS50157"/>
    </source>
</evidence>
<dbReference type="SMART" id="SM00355">
    <property type="entry name" value="ZnF_C2H2"/>
    <property type="match status" value="3"/>
</dbReference>
<organism evidence="7 8">
    <name type="scientific">Periplaneta americana</name>
    <name type="common">American cockroach</name>
    <name type="synonym">Blatta americana</name>
    <dbReference type="NCBI Taxonomy" id="6978"/>
    <lineage>
        <taxon>Eukaryota</taxon>
        <taxon>Metazoa</taxon>
        <taxon>Ecdysozoa</taxon>
        <taxon>Arthropoda</taxon>
        <taxon>Hexapoda</taxon>
        <taxon>Insecta</taxon>
        <taxon>Pterygota</taxon>
        <taxon>Neoptera</taxon>
        <taxon>Polyneoptera</taxon>
        <taxon>Dictyoptera</taxon>
        <taxon>Blattodea</taxon>
        <taxon>Blattoidea</taxon>
        <taxon>Blattidae</taxon>
        <taxon>Blattinae</taxon>
        <taxon>Periplaneta</taxon>
    </lineage>
</organism>
<dbReference type="EMBL" id="JAJSOF020000042">
    <property type="protein sequence ID" value="KAJ4425665.1"/>
    <property type="molecule type" value="Genomic_DNA"/>
</dbReference>
<gene>
    <name evidence="7" type="ORF">ANN_27861</name>
</gene>
<protein>
    <recommendedName>
        <fullName evidence="6">C2H2-type domain-containing protein</fullName>
    </recommendedName>
</protein>
<keyword evidence="8" id="KW-1185">Reference proteome</keyword>
<dbReference type="SUPFAM" id="SSF57667">
    <property type="entry name" value="beta-beta-alpha zinc fingers"/>
    <property type="match status" value="3"/>
</dbReference>
<proteinExistence type="predicted"/>
<evidence type="ECO:0000256" key="4">
    <source>
        <dbReference type="ARBA" id="ARBA00022833"/>
    </source>
</evidence>
<evidence type="ECO:0000313" key="7">
    <source>
        <dbReference type="EMBL" id="KAJ4425665.1"/>
    </source>
</evidence>
<accession>A0ABQ8RVF7</accession>
<dbReference type="Proteomes" id="UP001148838">
    <property type="component" value="Unassembled WGS sequence"/>
</dbReference>
<dbReference type="PROSITE" id="PS50157">
    <property type="entry name" value="ZINC_FINGER_C2H2_2"/>
    <property type="match status" value="2"/>
</dbReference>
<dbReference type="Pfam" id="PF00096">
    <property type="entry name" value="zf-C2H2"/>
    <property type="match status" value="1"/>
</dbReference>
<dbReference type="InterPro" id="IPR013087">
    <property type="entry name" value="Znf_C2H2_type"/>
</dbReference>
<comment type="caution">
    <text evidence="7">The sequence shown here is derived from an EMBL/GenBank/DDBJ whole genome shotgun (WGS) entry which is preliminary data.</text>
</comment>
<dbReference type="PANTHER" id="PTHR23226">
    <property type="entry name" value="ZINC FINGER AND SCAN DOMAIN-CONTAINING"/>
    <property type="match status" value="1"/>
</dbReference>
<feature type="domain" description="C2H2-type" evidence="6">
    <location>
        <begin position="271"/>
        <end position="298"/>
    </location>
</feature>
<dbReference type="InterPro" id="IPR036236">
    <property type="entry name" value="Znf_C2H2_sf"/>
</dbReference>
<evidence type="ECO:0000256" key="2">
    <source>
        <dbReference type="ARBA" id="ARBA00022737"/>
    </source>
</evidence>
<sequence>MKATLYSSSSLVVMDIIKKEPEVDPLAMQWNDETNTAEKKPIPEEGNLLDLHMAGIKAECVDYSYDLTSDIKVEKTPVPTNFVTTICKAELHDLDTVKDELKLEVTAEENEILTDRFADSNCRPLSSECEGFTHEEHKSICEASKNSGSLPNINRLHTDEKRFKRDVCESCCMTMGNLKSHILKHTDGMTFKCDISGKCFLHQVPVESHGGAETLKFNTCGKYFSHPSDLRNHEHHHTDDRLFKCDVCGKCCSHQNNEKIDERQYTVQKQLKCDICGKFLANNSNLKRHELKHRNERPFKCDVCAKCFTQSGVLNRQTSAYW</sequence>
<keyword evidence="1" id="KW-0479">Metal-binding</keyword>
<keyword evidence="2" id="KW-0677">Repeat</keyword>
<keyword evidence="3 5" id="KW-0863">Zinc-finger</keyword>
<keyword evidence="4" id="KW-0862">Zinc</keyword>
<reference evidence="7 8" key="1">
    <citation type="journal article" date="2022" name="Allergy">
        <title>Genome assembly and annotation of Periplaneta americana reveal a comprehensive cockroach allergen profile.</title>
        <authorList>
            <person name="Wang L."/>
            <person name="Xiong Q."/>
            <person name="Saelim N."/>
            <person name="Wang L."/>
            <person name="Nong W."/>
            <person name="Wan A.T."/>
            <person name="Shi M."/>
            <person name="Liu X."/>
            <person name="Cao Q."/>
            <person name="Hui J.H.L."/>
            <person name="Sookrung N."/>
            <person name="Leung T.F."/>
            <person name="Tungtrongchitr A."/>
            <person name="Tsui S.K.W."/>
        </authorList>
    </citation>
    <scope>NUCLEOTIDE SEQUENCE [LARGE SCALE GENOMIC DNA]</scope>
    <source>
        <strain evidence="7">PWHHKU_190912</strain>
    </source>
</reference>